<sequence length="81" mass="9727">MGERSKFIKSYGPPEESQWKGDVRQVFRSEFLPGDYPRPDVTVLPFYPRSIPAAYQKLQAECLREIIWFFRKIWIMTTIKR</sequence>
<comment type="caution">
    <text evidence="1">The sequence shown here is derived from an EMBL/GenBank/DDBJ whole genome shotgun (WGS) entry which is preliminary data.</text>
</comment>
<protein>
    <submittedName>
        <fullName evidence="1">Uncharacterized protein</fullName>
    </submittedName>
</protein>
<dbReference type="AlphaFoldDB" id="A0AAW1TK39"/>
<proteinExistence type="predicted"/>
<reference evidence="1 2" key="1">
    <citation type="submission" date="2023-03" db="EMBL/GenBank/DDBJ databases">
        <title>Genome insight into feeding habits of ladybird beetles.</title>
        <authorList>
            <person name="Li H.-S."/>
            <person name="Huang Y.-H."/>
            <person name="Pang H."/>
        </authorList>
    </citation>
    <scope>NUCLEOTIDE SEQUENCE [LARGE SCALE GENOMIC DNA]</scope>
    <source>
        <strain evidence="1">SYSU_2023b</strain>
        <tissue evidence="1">Whole body</tissue>
    </source>
</reference>
<dbReference type="Proteomes" id="UP001431783">
    <property type="component" value="Unassembled WGS sequence"/>
</dbReference>
<accession>A0AAW1TK39</accession>
<evidence type="ECO:0000313" key="2">
    <source>
        <dbReference type="Proteomes" id="UP001431783"/>
    </source>
</evidence>
<evidence type="ECO:0000313" key="1">
    <source>
        <dbReference type="EMBL" id="KAK9870128.1"/>
    </source>
</evidence>
<gene>
    <name evidence="1" type="ORF">WA026_006220</name>
</gene>
<name>A0AAW1TK39_9CUCU</name>
<organism evidence="1 2">
    <name type="scientific">Henosepilachna vigintioctopunctata</name>
    <dbReference type="NCBI Taxonomy" id="420089"/>
    <lineage>
        <taxon>Eukaryota</taxon>
        <taxon>Metazoa</taxon>
        <taxon>Ecdysozoa</taxon>
        <taxon>Arthropoda</taxon>
        <taxon>Hexapoda</taxon>
        <taxon>Insecta</taxon>
        <taxon>Pterygota</taxon>
        <taxon>Neoptera</taxon>
        <taxon>Endopterygota</taxon>
        <taxon>Coleoptera</taxon>
        <taxon>Polyphaga</taxon>
        <taxon>Cucujiformia</taxon>
        <taxon>Coccinelloidea</taxon>
        <taxon>Coccinellidae</taxon>
        <taxon>Epilachninae</taxon>
        <taxon>Epilachnini</taxon>
        <taxon>Henosepilachna</taxon>
    </lineage>
</organism>
<keyword evidence="2" id="KW-1185">Reference proteome</keyword>
<dbReference type="EMBL" id="JARQZJ010000002">
    <property type="protein sequence ID" value="KAK9870128.1"/>
    <property type="molecule type" value="Genomic_DNA"/>
</dbReference>